<dbReference type="PANTHER" id="PTHR45036:SF1">
    <property type="entry name" value="METHYLTRANSFERASE LIKE 7A"/>
    <property type="match status" value="1"/>
</dbReference>
<evidence type="ECO:0000313" key="2">
    <source>
        <dbReference type="EMBL" id="MFC5141125.1"/>
    </source>
</evidence>
<dbReference type="CDD" id="cd02440">
    <property type="entry name" value="AdoMet_MTases"/>
    <property type="match status" value="1"/>
</dbReference>
<accession>A0ABV9ZK57</accession>
<keyword evidence="2" id="KW-0808">Transferase</keyword>
<evidence type="ECO:0000259" key="1">
    <source>
        <dbReference type="Pfam" id="PF08241"/>
    </source>
</evidence>
<dbReference type="EMBL" id="JBHSKG010000014">
    <property type="protein sequence ID" value="MFC5141125.1"/>
    <property type="molecule type" value="Genomic_DNA"/>
</dbReference>
<comment type="caution">
    <text evidence="2">The sequence shown here is derived from an EMBL/GenBank/DDBJ whole genome shotgun (WGS) entry which is preliminary data.</text>
</comment>
<protein>
    <submittedName>
        <fullName evidence="2">Class I SAM-dependent methyltransferase</fullName>
        <ecNumber evidence="2">2.1.1.-</ecNumber>
    </submittedName>
</protein>
<dbReference type="GO" id="GO:0008168">
    <property type="term" value="F:methyltransferase activity"/>
    <property type="evidence" value="ECO:0007669"/>
    <property type="project" value="UniProtKB-KW"/>
</dbReference>
<feature type="domain" description="Methyltransferase type 11" evidence="1">
    <location>
        <begin position="39"/>
        <end position="133"/>
    </location>
</feature>
<organism evidence="2 3">
    <name type="scientific">Actinomycetospora rhizophila</name>
    <dbReference type="NCBI Taxonomy" id="1416876"/>
    <lineage>
        <taxon>Bacteria</taxon>
        <taxon>Bacillati</taxon>
        <taxon>Actinomycetota</taxon>
        <taxon>Actinomycetes</taxon>
        <taxon>Pseudonocardiales</taxon>
        <taxon>Pseudonocardiaceae</taxon>
        <taxon>Actinomycetospora</taxon>
    </lineage>
</organism>
<dbReference type="Proteomes" id="UP001596175">
    <property type="component" value="Unassembled WGS sequence"/>
</dbReference>
<dbReference type="Pfam" id="PF08241">
    <property type="entry name" value="Methyltransf_11"/>
    <property type="match status" value="1"/>
</dbReference>
<reference evidence="3" key="1">
    <citation type="journal article" date="2019" name="Int. J. Syst. Evol. Microbiol.">
        <title>The Global Catalogue of Microorganisms (GCM) 10K type strain sequencing project: providing services to taxonomists for standard genome sequencing and annotation.</title>
        <authorList>
            <consortium name="The Broad Institute Genomics Platform"/>
            <consortium name="The Broad Institute Genome Sequencing Center for Infectious Disease"/>
            <person name="Wu L."/>
            <person name="Ma J."/>
        </authorList>
    </citation>
    <scope>NUCLEOTIDE SEQUENCE [LARGE SCALE GENOMIC DNA]</scope>
    <source>
        <strain evidence="3">XZYJ18</strain>
    </source>
</reference>
<gene>
    <name evidence="2" type="ORF">ACFPK1_23015</name>
</gene>
<name>A0ABV9ZK57_9PSEU</name>
<dbReference type="Gene3D" id="3.40.50.150">
    <property type="entry name" value="Vaccinia Virus protein VP39"/>
    <property type="match status" value="1"/>
</dbReference>
<keyword evidence="3" id="KW-1185">Reference proteome</keyword>
<dbReference type="InterPro" id="IPR052356">
    <property type="entry name" value="Thiol_S-MT"/>
</dbReference>
<dbReference type="SUPFAM" id="SSF53335">
    <property type="entry name" value="S-adenosyl-L-methionine-dependent methyltransferases"/>
    <property type="match status" value="1"/>
</dbReference>
<dbReference type="PANTHER" id="PTHR45036">
    <property type="entry name" value="METHYLTRANSFERASE LIKE 7B"/>
    <property type="match status" value="1"/>
</dbReference>
<proteinExistence type="predicted"/>
<dbReference type="RefSeq" id="WP_378023285.1">
    <property type="nucleotide sequence ID" value="NZ_JBHSKG010000014.1"/>
</dbReference>
<sequence>MAFWTEHVVPRLVDVALRGEEVRALRERVVSRARGEVVELGFGSGPTLPLYPAAVTSVRAVEPSAVARRRGARRIAEASIPVDHVGLDGADLDLPDDSADTVVSTFTLCTIPDVDRALREVRRVLRPGGRLLFLEHGLSPDPRTARWQHRLDGFQQRVAGGCHLTRPIDGLVRDAGLTVTDLTHDRLPAPGPMAYLYLGAATP</sequence>
<dbReference type="GO" id="GO:0032259">
    <property type="term" value="P:methylation"/>
    <property type="evidence" value="ECO:0007669"/>
    <property type="project" value="UniProtKB-KW"/>
</dbReference>
<dbReference type="EC" id="2.1.1.-" evidence="2"/>
<keyword evidence="2" id="KW-0489">Methyltransferase</keyword>
<evidence type="ECO:0000313" key="3">
    <source>
        <dbReference type="Proteomes" id="UP001596175"/>
    </source>
</evidence>
<dbReference type="InterPro" id="IPR029063">
    <property type="entry name" value="SAM-dependent_MTases_sf"/>
</dbReference>
<dbReference type="InterPro" id="IPR013216">
    <property type="entry name" value="Methyltransf_11"/>
</dbReference>